<keyword evidence="14" id="KW-1185">Reference proteome</keyword>
<evidence type="ECO:0000256" key="10">
    <source>
        <dbReference type="HAMAP-Rule" id="MF_00138"/>
    </source>
</evidence>
<dbReference type="PROSITE" id="PS50975">
    <property type="entry name" value="ATP_GRASP"/>
    <property type="match status" value="1"/>
</dbReference>
<comment type="pathway">
    <text evidence="1 10">Purine metabolism; IMP biosynthesis via de novo pathway; N(1)-(5-phospho-D-ribosyl)glycinamide from 5-phospho-alpha-D-ribose 1-diphosphate: step 2/2.</text>
</comment>
<dbReference type="GO" id="GO:0004637">
    <property type="term" value="F:phosphoribosylamine-glycine ligase activity"/>
    <property type="evidence" value="ECO:0007669"/>
    <property type="project" value="UniProtKB-UniRule"/>
</dbReference>
<evidence type="ECO:0000256" key="6">
    <source>
        <dbReference type="ARBA" id="ARBA00022840"/>
    </source>
</evidence>
<evidence type="ECO:0000256" key="4">
    <source>
        <dbReference type="ARBA" id="ARBA00022741"/>
    </source>
</evidence>
<dbReference type="InterPro" id="IPR020561">
    <property type="entry name" value="PRibGlycinamid_synth_ATP-grasp"/>
</dbReference>
<evidence type="ECO:0000256" key="3">
    <source>
        <dbReference type="ARBA" id="ARBA00022598"/>
    </source>
</evidence>
<dbReference type="SMART" id="SM01210">
    <property type="entry name" value="GARS_C"/>
    <property type="match status" value="1"/>
</dbReference>
<keyword evidence="3 10" id="KW-0436">Ligase</keyword>
<dbReference type="GO" id="GO:0005524">
    <property type="term" value="F:ATP binding"/>
    <property type="evidence" value="ECO:0007669"/>
    <property type="project" value="UniProtKB-UniRule"/>
</dbReference>
<dbReference type="Gene3D" id="3.40.50.20">
    <property type="match status" value="1"/>
</dbReference>
<dbReference type="SUPFAM" id="SSF56059">
    <property type="entry name" value="Glutathione synthetase ATP-binding domain-like"/>
    <property type="match status" value="1"/>
</dbReference>
<sequence length="423" mass="45934">MNILILGSGGREHTLAWKLSQSPKLGKLFVAPGNAGTATIANNILIGVNEFEKIKETVLQEDIGMVVVGPEDPLVNGVHDFFLTDSALGHIAVIGPQKAAARLEGSKEFAKEFMKRHNIPTAAYKSFTSDTLEEGYAFLEGLHPPFVLKADGLAAGKGVLILDDLEEAKTELRTMLVDAKFGNASATVVIEEFLAGIELSVFVLTDGEGYKVLPTAKDYKRIGEGDTGLNTGGMGAISPVPFADTVFMDKVHERIVKPTVEGLKIDNLPYKGFIFIGLIKVDDDPFVIEYNVRMGDPETEVVVPRIKNDLVELFEAVAQGTLEDIDLEIERAAATTVMLVSGGYPEAYEKGKHITGYEHIKDSLVFHAGTQNKGGHVVTSGGRVMAITSFGIDFKEALKKSYGNVKKVHFDNMNYRKDIGFDL</sequence>
<comment type="similarity">
    <text evidence="7 10">Belongs to the GARS family.</text>
</comment>
<dbReference type="FunFam" id="3.90.600.10:FF:000001">
    <property type="entry name" value="Trifunctional purine biosynthetic protein adenosine-3"/>
    <property type="match status" value="1"/>
</dbReference>
<dbReference type="Pfam" id="PF02843">
    <property type="entry name" value="GARS_C"/>
    <property type="match status" value="1"/>
</dbReference>
<dbReference type="Gene3D" id="3.30.470.20">
    <property type="entry name" value="ATP-grasp fold, B domain"/>
    <property type="match status" value="1"/>
</dbReference>
<dbReference type="InterPro" id="IPR011054">
    <property type="entry name" value="Rudment_hybrid_motif"/>
</dbReference>
<comment type="caution">
    <text evidence="13">The sequence shown here is derived from an EMBL/GenBank/DDBJ whole genome shotgun (WGS) entry which is preliminary data.</text>
</comment>
<evidence type="ECO:0000256" key="2">
    <source>
        <dbReference type="ARBA" id="ARBA00013255"/>
    </source>
</evidence>
<organism evidence="13 14">
    <name type="scientific">Pelagihabitans pacificus</name>
    <dbReference type="NCBI Taxonomy" id="2696054"/>
    <lineage>
        <taxon>Bacteria</taxon>
        <taxon>Pseudomonadati</taxon>
        <taxon>Bacteroidota</taxon>
        <taxon>Flavobacteriia</taxon>
        <taxon>Flavobacteriales</taxon>
        <taxon>Flavobacteriaceae</taxon>
        <taxon>Pelagihabitans</taxon>
    </lineage>
</organism>
<evidence type="ECO:0000256" key="7">
    <source>
        <dbReference type="ARBA" id="ARBA00038345"/>
    </source>
</evidence>
<evidence type="ECO:0000256" key="11">
    <source>
        <dbReference type="PROSITE-ProRule" id="PRU00409"/>
    </source>
</evidence>
<gene>
    <name evidence="10 13" type="primary">purD</name>
    <name evidence="13" type="ORF">FK220_007085</name>
</gene>
<evidence type="ECO:0000256" key="9">
    <source>
        <dbReference type="ARBA" id="ARBA00042864"/>
    </source>
</evidence>
<evidence type="ECO:0000256" key="1">
    <source>
        <dbReference type="ARBA" id="ARBA00005174"/>
    </source>
</evidence>
<dbReference type="InterPro" id="IPR000115">
    <property type="entry name" value="PRibGlycinamide_synth"/>
</dbReference>
<dbReference type="GO" id="GO:0006189">
    <property type="term" value="P:'de novo' IMP biosynthetic process"/>
    <property type="evidence" value="ECO:0007669"/>
    <property type="project" value="UniProtKB-UniRule"/>
</dbReference>
<dbReference type="SMART" id="SM01209">
    <property type="entry name" value="GARS_A"/>
    <property type="match status" value="1"/>
</dbReference>
<dbReference type="SUPFAM" id="SSF52440">
    <property type="entry name" value="PreATP-grasp domain"/>
    <property type="match status" value="1"/>
</dbReference>
<dbReference type="PANTHER" id="PTHR43472:SF1">
    <property type="entry name" value="PHOSPHORIBOSYLAMINE--GLYCINE LIGASE, CHLOROPLASTIC"/>
    <property type="match status" value="1"/>
</dbReference>
<dbReference type="Pfam" id="PF01071">
    <property type="entry name" value="GARS_A"/>
    <property type="match status" value="1"/>
</dbReference>
<dbReference type="InterPro" id="IPR020562">
    <property type="entry name" value="PRibGlycinamide_synth_N"/>
</dbReference>
<dbReference type="InterPro" id="IPR016185">
    <property type="entry name" value="PreATP-grasp_dom_sf"/>
</dbReference>
<dbReference type="GO" id="GO:0046872">
    <property type="term" value="F:metal ion binding"/>
    <property type="evidence" value="ECO:0007669"/>
    <property type="project" value="InterPro"/>
</dbReference>
<dbReference type="InterPro" id="IPR013815">
    <property type="entry name" value="ATP_grasp_subdomain_1"/>
</dbReference>
<dbReference type="Proteomes" id="UP000707206">
    <property type="component" value="Unassembled WGS sequence"/>
</dbReference>
<dbReference type="EMBL" id="VIKU02000001">
    <property type="protein sequence ID" value="NHF59097.1"/>
    <property type="molecule type" value="Genomic_DNA"/>
</dbReference>
<dbReference type="GO" id="GO:0009113">
    <property type="term" value="P:purine nucleobase biosynthetic process"/>
    <property type="evidence" value="ECO:0007669"/>
    <property type="project" value="InterPro"/>
</dbReference>
<dbReference type="InterPro" id="IPR020560">
    <property type="entry name" value="PRibGlycinamide_synth_C-dom"/>
</dbReference>
<name>A0A967AWX8_9FLAO</name>
<dbReference type="RefSeq" id="WP_152573548.1">
    <property type="nucleotide sequence ID" value="NZ_VIKU02000001.1"/>
</dbReference>
<reference evidence="13" key="2">
    <citation type="submission" date="2020-03" db="EMBL/GenBank/DDBJ databases">
        <title>Flavobacteriaceae bacterium strain TP-CH-4, a member of the family Flavobacteriaceae isolated from a deep-sea seamount.</title>
        <authorList>
            <person name="Zhang D.-C."/>
        </authorList>
    </citation>
    <scope>NUCLEOTIDE SEQUENCE</scope>
    <source>
        <strain evidence="13">TP-CH-4</strain>
    </source>
</reference>
<dbReference type="InterPro" id="IPR037123">
    <property type="entry name" value="PRibGlycinamide_synth_C_sf"/>
</dbReference>
<dbReference type="PANTHER" id="PTHR43472">
    <property type="entry name" value="PHOSPHORIBOSYLAMINE--GLYCINE LIGASE"/>
    <property type="match status" value="1"/>
</dbReference>
<comment type="catalytic activity">
    <reaction evidence="10">
        <text>5-phospho-beta-D-ribosylamine + glycine + ATP = N(1)-(5-phospho-beta-D-ribosyl)glycinamide + ADP + phosphate + H(+)</text>
        <dbReference type="Rhea" id="RHEA:17453"/>
        <dbReference type="ChEBI" id="CHEBI:15378"/>
        <dbReference type="ChEBI" id="CHEBI:30616"/>
        <dbReference type="ChEBI" id="CHEBI:43474"/>
        <dbReference type="ChEBI" id="CHEBI:57305"/>
        <dbReference type="ChEBI" id="CHEBI:58681"/>
        <dbReference type="ChEBI" id="CHEBI:143788"/>
        <dbReference type="ChEBI" id="CHEBI:456216"/>
        <dbReference type="EC" id="6.3.4.13"/>
    </reaction>
</comment>
<evidence type="ECO:0000259" key="12">
    <source>
        <dbReference type="PROSITE" id="PS50975"/>
    </source>
</evidence>
<dbReference type="EC" id="6.3.4.13" evidence="2 10"/>
<dbReference type="InterPro" id="IPR011761">
    <property type="entry name" value="ATP-grasp"/>
</dbReference>
<evidence type="ECO:0000313" key="14">
    <source>
        <dbReference type="Proteomes" id="UP000707206"/>
    </source>
</evidence>
<dbReference type="Gene3D" id="3.90.600.10">
    <property type="entry name" value="Phosphoribosylglycinamide synthetase, C-terminal domain"/>
    <property type="match status" value="1"/>
</dbReference>
<evidence type="ECO:0000256" key="5">
    <source>
        <dbReference type="ARBA" id="ARBA00022755"/>
    </source>
</evidence>
<proteinExistence type="inferred from homology"/>
<keyword evidence="4 11" id="KW-0547">Nucleotide-binding</keyword>
<keyword evidence="6 11" id="KW-0067">ATP-binding</keyword>
<protein>
    <recommendedName>
        <fullName evidence="2 10">Phosphoribosylamine--glycine ligase</fullName>
        <ecNumber evidence="2 10">6.3.4.13</ecNumber>
    </recommendedName>
    <alternativeName>
        <fullName evidence="10">GARS</fullName>
    </alternativeName>
    <alternativeName>
        <fullName evidence="8 10">Glycinamide ribonucleotide synthetase</fullName>
    </alternativeName>
    <alternativeName>
        <fullName evidence="9 10">Phosphoribosylglycinamide synthetase</fullName>
    </alternativeName>
</protein>
<dbReference type="Pfam" id="PF02844">
    <property type="entry name" value="GARS_N"/>
    <property type="match status" value="1"/>
</dbReference>
<accession>A0A967AWX8</accession>
<dbReference type="Gene3D" id="3.30.1490.20">
    <property type="entry name" value="ATP-grasp fold, A domain"/>
    <property type="match status" value="1"/>
</dbReference>
<evidence type="ECO:0000313" key="13">
    <source>
        <dbReference type="EMBL" id="NHF59097.1"/>
    </source>
</evidence>
<feature type="domain" description="ATP-grasp" evidence="12">
    <location>
        <begin position="111"/>
        <end position="319"/>
    </location>
</feature>
<reference evidence="13" key="1">
    <citation type="submission" date="2019-07" db="EMBL/GenBank/DDBJ databases">
        <authorList>
            <person name="De-Chao Zhang Q."/>
        </authorList>
    </citation>
    <scope>NUCLEOTIDE SEQUENCE</scope>
    <source>
        <strain evidence="13">TP-CH-4</strain>
    </source>
</reference>
<evidence type="ECO:0000256" key="8">
    <source>
        <dbReference type="ARBA" id="ARBA00042242"/>
    </source>
</evidence>
<dbReference type="NCBIfam" id="TIGR00877">
    <property type="entry name" value="purD"/>
    <property type="match status" value="1"/>
</dbReference>
<dbReference type="SUPFAM" id="SSF51246">
    <property type="entry name" value="Rudiment single hybrid motif"/>
    <property type="match status" value="1"/>
</dbReference>
<dbReference type="AlphaFoldDB" id="A0A967AWX8"/>
<keyword evidence="5 10" id="KW-0658">Purine biosynthesis</keyword>
<dbReference type="HAMAP" id="MF_00138">
    <property type="entry name" value="GARS"/>
    <property type="match status" value="1"/>
</dbReference>